<keyword evidence="14" id="KW-1185">Reference proteome</keyword>
<keyword evidence="2" id="KW-0597">Phosphoprotein</keyword>
<evidence type="ECO:0000256" key="2">
    <source>
        <dbReference type="ARBA" id="ARBA00022553"/>
    </source>
</evidence>
<feature type="compositionally biased region" description="Acidic residues" evidence="9">
    <location>
        <begin position="947"/>
        <end position="967"/>
    </location>
</feature>
<dbReference type="FunFam" id="1.10.10.60:FF:000086">
    <property type="entry name" value="transcriptional-regulating factor 1 isoform X1"/>
    <property type="match status" value="1"/>
</dbReference>
<dbReference type="InterPro" id="IPR013087">
    <property type="entry name" value="Znf_C2H2_type"/>
</dbReference>
<feature type="region of interest" description="Disordered" evidence="9">
    <location>
        <begin position="812"/>
        <end position="873"/>
    </location>
</feature>
<evidence type="ECO:0000256" key="7">
    <source>
        <dbReference type="ARBA" id="ARBA00023242"/>
    </source>
</evidence>
<dbReference type="InterPro" id="IPR009057">
    <property type="entry name" value="Homeodomain-like_sf"/>
</dbReference>
<keyword evidence="7" id="KW-0539">Nucleus</keyword>
<keyword evidence="4" id="KW-0805">Transcription regulation</keyword>
<dbReference type="EMBL" id="SRMA01027249">
    <property type="protein sequence ID" value="TRY57082.1"/>
    <property type="molecule type" value="Genomic_DNA"/>
</dbReference>
<evidence type="ECO:0000256" key="8">
    <source>
        <dbReference type="PROSITE-ProRule" id="PRU00042"/>
    </source>
</evidence>
<keyword evidence="3" id="KW-0007">Acetylation</keyword>
<evidence type="ECO:0000259" key="12">
    <source>
        <dbReference type="PROSITE" id="PS51293"/>
    </source>
</evidence>
<dbReference type="SMART" id="SM01189">
    <property type="entry name" value="ELM2"/>
    <property type="match status" value="1"/>
</dbReference>
<dbReference type="PROSITE" id="PS50157">
    <property type="entry name" value="ZINC_FINGER_C2H2_2"/>
    <property type="match status" value="1"/>
</dbReference>
<organism evidence="13 14">
    <name type="scientific">Danionella cerebrum</name>
    <dbReference type="NCBI Taxonomy" id="2873325"/>
    <lineage>
        <taxon>Eukaryota</taxon>
        <taxon>Metazoa</taxon>
        <taxon>Chordata</taxon>
        <taxon>Craniata</taxon>
        <taxon>Vertebrata</taxon>
        <taxon>Euteleostomi</taxon>
        <taxon>Actinopterygii</taxon>
        <taxon>Neopterygii</taxon>
        <taxon>Teleostei</taxon>
        <taxon>Ostariophysi</taxon>
        <taxon>Cypriniformes</taxon>
        <taxon>Danionidae</taxon>
        <taxon>Danioninae</taxon>
        <taxon>Danionella</taxon>
    </lineage>
</organism>
<dbReference type="STRING" id="623744.A0A553MV71"/>
<keyword evidence="8" id="KW-0862">Zinc</keyword>
<keyword evidence="8" id="KW-0479">Metal-binding</keyword>
<proteinExistence type="predicted"/>
<feature type="compositionally biased region" description="Low complexity" evidence="9">
    <location>
        <begin position="924"/>
        <end position="936"/>
    </location>
</feature>
<feature type="compositionally biased region" description="Polar residues" evidence="9">
    <location>
        <begin position="824"/>
        <end position="833"/>
    </location>
</feature>
<feature type="domain" description="C2H2-type" evidence="10">
    <location>
        <begin position="882"/>
        <end position="909"/>
    </location>
</feature>
<feature type="region of interest" description="Disordered" evidence="9">
    <location>
        <begin position="276"/>
        <end position="303"/>
    </location>
</feature>
<feature type="region of interest" description="Disordered" evidence="9">
    <location>
        <begin position="119"/>
        <end position="141"/>
    </location>
</feature>
<evidence type="ECO:0008006" key="15">
    <source>
        <dbReference type="Google" id="ProtNLM"/>
    </source>
</evidence>
<accession>A0A553MV71</accession>
<evidence type="ECO:0000256" key="9">
    <source>
        <dbReference type="SAM" id="MobiDB-lite"/>
    </source>
</evidence>
<feature type="compositionally biased region" description="Polar residues" evidence="9">
    <location>
        <begin position="128"/>
        <end position="141"/>
    </location>
</feature>
<feature type="domain" description="SANT" evidence="12">
    <location>
        <begin position="709"/>
        <end position="760"/>
    </location>
</feature>
<gene>
    <name evidence="13" type="ORF">DNTS_023969</name>
</gene>
<dbReference type="GO" id="GO:0003714">
    <property type="term" value="F:transcription corepressor activity"/>
    <property type="evidence" value="ECO:0007669"/>
    <property type="project" value="TreeGrafter"/>
</dbReference>
<feature type="compositionally biased region" description="Basic residues" evidence="9">
    <location>
        <begin position="339"/>
        <end position="349"/>
    </location>
</feature>
<dbReference type="Proteomes" id="UP000316079">
    <property type="component" value="Unassembled WGS sequence"/>
</dbReference>
<dbReference type="Gene3D" id="4.10.1240.50">
    <property type="match status" value="1"/>
</dbReference>
<dbReference type="GO" id="GO:0005667">
    <property type="term" value="C:transcription regulator complex"/>
    <property type="evidence" value="ECO:0007669"/>
    <property type="project" value="TreeGrafter"/>
</dbReference>
<comment type="subcellular location">
    <subcellularLocation>
        <location evidence="1">Nucleus</location>
    </subcellularLocation>
</comment>
<dbReference type="Pfam" id="PF01448">
    <property type="entry name" value="ELM2"/>
    <property type="match status" value="1"/>
</dbReference>
<dbReference type="PANTHER" id="PTHR16089">
    <property type="entry name" value="REST COREPRESSOR COREST PROTEIN-RELATED"/>
    <property type="match status" value="1"/>
</dbReference>
<evidence type="ECO:0000256" key="4">
    <source>
        <dbReference type="ARBA" id="ARBA00023015"/>
    </source>
</evidence>
<evidence type="ECO:0000313" key="13">
    <source>
        <dbReference type="EMBL" id="TRY57081.1"/>
    </source>
</evidence>
<dbReference type="SUPFAM" id="SSF46689">
    <property type="entry name" value="Homeodomain-like"/>
    <property type="match status" value="1"/>
</dbReference>
<dbReference type="PROSITE" id="PS51156">
    <property type="entry name" value="ELM2"/>
    <property type="match status" value="1"/>
</dbReference>
<comment type="caution">
    <text evidence="13">The sequence shown here is derived from an EMBL/GenBank/DDBJ whole genome shotgun (WGS) entry which is preliminary data.</text>
</comment>
<dbReference type="PANTHER" id="PTHR16089:SF24">
    <property type="entry name" value="MITOTIC DEACETYLASE-ASSOCIATED SANT DOMAIN PROTEIN"/>
    <property type="match status" value="1"/>
</dbReference>
<feature type="domain" description="ELM2" evidence="11">
    <location>
        <begin position="606"/>
        <end position="694"/>
    </location>
</feature>
<dbReference type="InterPro" id="IPR001005">
    <property type="entry name" value="SANT/Myb"/>
</dbReference>
<dbReference type="AlphaFoldDB" id="A0A553MV71"/>
<dbReference type="PROSITE" id="PS00028">
    <property type="entry name" value="ZINC_FINGER_C2H2_1"/>
    <property type="match status" value="1"/>
</dbReference>
<sequence>MSLSPHQGGALKSISKQNVEAISETMQHSGDLFYSVGDASLEQTHSSPECLMDSSPGIQAAFKSDKGYQVLEHFHQTEPAQWMHHDSMQTSKWLQGSQNMNKWSQNFGTIDNSRDFNKSHEAEALQEKPSTGSSQFYTETSHIGGADWDHHRMAAMHHAQFQALHQSHRSGDVQYQPQVMHHNEPDSPLQPFQVAFGPTKQLHVPCFQQVFQDNSSSLNRNYDKPKSQQQFLQLQQQQQMHRQHHLQQQMQQQQRLRQYLQQQKIQQLQQQTQGFQHLDSQAKSEMDSQDLGTPQEKADLSQTQLTVPLPLQRVSQGLGNQEPGNPAEDTLDRQETQSKHHVLPRRSRRLSKDGISPQGNLPSVDKATAQNGGDGGSSVGVIQSTQRKRRASKEINLETLAQKASEMEFLPSKYEDIATGRPAGIPPLVIPVSVPVRKGQTHVEVPISWPQQDTHRHPAEISHPDRKPSVIVARRHSLKNSAPENFNQRRPRPEPLVIPHPCNFITPSIYSSISAYQSNLRSPVRLPEHVSIIPPYTPPPILSPVREGSGLYFSTVLSSIAVGSQVLPPPPTPRNASRSLLRTSSSEVTPPAPALIGEATPVSLEPHINIGSKYQAEIPDLQDRSIAQKDQNKATLLWVPESTPSQDTRFDDLMNLVCSSVVFGGGTNPELAMHCLHECRGDVMEALEMMLMKNPIFSRNHHLTNYHYAGSDCWTVDEKRYFNKGISAYRKDFFLVQKLVRSKTVSQCVEFYYTYKKQMKVGRNGTYTYGPSDPEESLPVTHVRQMEDQNAYKQLEESPYDLEDNHHNATKTLQDNENERADMTQENPRSSSVAKGETCMPVVQSSFKTPPPVPPRPRSYNTTRRNKPTAVNKVQAEPEGIFPCKKCSRVFYKVKSRSAHMKSHAEQEKKAAAALRQREEEQAAKAQQQMMLVAVQRTVSHTREPDESSGAEESPAEADDDQDEDWK</sequence>
<feature type="region of interest" description="Disordered" evidence="9">
    <location>
        <begin position="568"/>
        <end position="592"/>
    </location>
</feature>
<keyword evidence="5" id="KW-0238">DNA-binding</keyword>
<protein>
    <recommendedName>
        <fullName evidence="15">ELM2 domain-containing protein</fullName>
    </recommendedName>
</protein>
<name>A0A553MV71_9TELE</name>
<evidence type="ECO:0000256" key="1">
    <source>
        <dbReference type="ARBA" id="ARBA00004123"/>
    </source>
</evidence>
<dbReference type="PROSITE" id="PS51293">
    <property type="entry name" value="SANT"/>
    <property type="match status" value="1"/>
</dbReference>
<dbReference type="SMART" id="SM00717">
    <property type="entry name" value="SANT"/>
    <property type="match status" value="1"/>
</dbReference>
<evidence type="ECO:0000259" key="11">
    <source>
        <dbReference type="PROSITE" id="PS51156"/>
    </source>
</evidence>
<keyword evidence="8" id="KW-0863">Zinc-finger</keyword>
<feature type="region of interest" description="Disordered" evidence="9">
    <location>
        <begin position="315"/>
        <end position="394"/>
    </location>
</feature>
<dbReference type="EMBL" id="SRMA01027249">
    <property type="protein sequence ID" value="TRY57081.1"/>
    <property type="molecule type" value="Genomic_DNA"/>
</dbReference>
<evidence type="ECO:0000259" key="10">
    <source>
        <dbReference type="PROSITE" id="PS50157"/>
    </source>
</evidence>
<dbReference type="InterPro" id="IPR000949">
    <property type="entry name" value="ELM2_dom"/>
</dbReference>
<dbReference type="GO" id="GO:0003677">
    <property type="term" value="F:DNA binding"/>
    <property type="evidence" value="ECO:0007669"/>
    <property type="project" value="UniProtKB-KW"/>
</dbReference>
<reference evidence="13 14" key="1">
    <citation type="journal article" date="2019" name="Sci. Data">
        <title>Hybrid genome assembly and annotation of Danionella translucida.</title>
        <authorList>
            <person name="Kadobianskyi M."/>
            <person name="Schulze L."/>
            <person name="Schuelke M."/>
            <person name="Judkewitz B."/>
        </authorList>
    </citation>
    <scope>NUCLEOTIDE SEQUENCE [LARGE SCALE GENOMIC DNA]</scope>
    <source>
        <strain evidence="13 14">Bolton</strain>
    </source>
</reference>
<feature type="compositionally biased region" description="Basic and acidic residues" evidence="9">
    <location>
        <begin position="903"/>
        <end position="923"/>
    </location>
</feature>
<dbReference type="InterPro" id="IPR051066">
    <property type="entry name" value="Trans_reg/Corepressor"/>
</dbReference>
<evidence type="ECO:0000256" key="3">
    <source>
        <dbReference type="ARBA" id="ARBA00022990"/>
    </source>
</evidence>
<dbReference type="GO" id="GO:0008270">
    <property type="term" value="F:zinc ion binding"/>
    <property type="evidence" value="ECO:0007669"/>
    <property type="project" value="UniProtKB-KW"/>
</dbReference>
<dbReference type="InterPro" id="IPR017884">
    <property type="entry name" value="SANT_dom"/>
</dbReference>
<evidence type="ECO:0000313" key="14">
    <source>
        <dbReference type="Proteomes" id="UP000316079"/>
    </source>
</evidence>
<dbReference type="GO" id="GO:0000118">
    <property type="term" value="C:histone deacetylase complex"/>
    <property type="evidence" value="ECO:0007669"/>
    <property type="project" value="TreeGrafter"/>
</dbReference>
<evidence type="ECO:0000256" key="5">
    <source>
        <dbReference type="ARBA" id="ARBA00023125"/>
    </source>
</evidence>
<feature type="region of interest" description="Disordered" evidence="9">
    <location>
        <begin position="899"/>
        <end position="967"/>
    </location>
</feature>
<keyword evidence="6" id="KW-0804">Transcription</keyword>
<evidence type="ECO:0000256" key="6">
    <source>
        <dbReference type="ARBA" id="ARBA00023163"/>
    </source>
</evidence>
<feature type="compositionally biased region" description="Polar residues" evidence="9">
    <location>
        <begin position="574"/>
        <end position="588"/>
    </location>
</feature>
<dbReference type="Gene3D" id="1.10.10.60">
    <property type="entry name" value="Homeodomain-like"/>
    <property type="match status" value="1"/>
</dbReference>
<dbReference type="GO" id="GO:0006357">
    <property type="term" value="P:regulation of transcription by RNA polymerase II"/>
    <property type="evidence" value="ECO:0007669"/>
    <property type="project" value="TreeGrafter"/>
</dbReference>
<reference evidence="13" key="2">
    <citation type="submission" date="2019-04" db="EMBL/GenBank/DDBJ databases">
        <authorList>
            <person name="Kadobianskyi M."/>
            <person name="Schulze L."/>
            <person name="Schuelke M."/>
            <person name="Judkewitz B."/>
        </authorList>
    </citation>
    <scope>NUCLEOTIDE SEQUENCE</scope>
    <source>
        <strain evidence="13">Bolton</strain>
        <tissue evidence="13">Whole-body</tissue>
    </source>
</reference>
<dbReference type="OrthoDB" id="10258692at2759"/>